<evidence type="ECO:0000313" key="2">
    <source>
        <dbReference type="EMBL" id="SEQ60195.1"/>
    </source>
</evidence>
<organism evidence="2 3">
    <name type="scientific">Pseudomonas cuatrocienegasensis</name>
    <dbReference type="NCBI Taxonomy" id="543360"/>
    <lineage>
        <taxon>Bacteria</taxon>
        <taxon>Pseudomonadati</taxon>
        <taxon>Pseudomonadota</taxon>
        <taxon>Gammaproteobacteria</taxon>
        <taxon>Pseudomonadales</taxon>
        <taxon>Pseudomonadaceae</taxon>
        <taxon>Pseudomonas</taxon>
    </lineage>
</organism>
<gene>
    <name evidence="2" type="ORF">SAMN05216600_107203</name>
</gene>
<proteinExistence type="predicted"/>
<keyword evidence="1" id="KW-0472">Membrane</keyword>
<dbReference type="Proteomes" id="UP000198512">
    <property type="component" value="Unassembled WGS sequence"/>
</dbReference>
<reference evidence="2 3" key="1">
    <citation type="submission" date="2016-10" db="EMBL/GenBank/DDBJ databases">
        <authorList>
            <person name="Varghese N."/>
            <person name="Submissions S."/>
        </authorList>
    </citation>
    <scope>NUCLEOTIDE SEQUENCE [LARGE SCALE GENOMIC DNA]</scope>
    <source>
        <strain evidence="2 3">CIP 109853</strain>
    </source>
</reference>
<protein>
    <recommendedName>
        <fullName evidence="4">DUF1772 domain-containing protein</fullName>
    </recommendedName>
</protein>
<comment type="caution">
    <text evidence="2">The sequence shown here is derived from an EMBL/GenBank/DDBJ whole genome shotgun (WGS) entry which is preliminary data.</text>
</comment>
<sequence>MTLQLLWTVVLASPARSLNGLALFFALSGSWLLLATRIREQRLRERVPVLANPQLSWSDVAAADVATLRINRFFYRFASICLSGALLLSWLSTQSWFWTRLAS</sequence>
<keyword evidence="1" id="KW-1133">Transmembrane helix</keyword>
<evidence type="ECO:0000313" key="3">
    <source>
        <dbReference type="Proteomes" id="UP000198512"/>
    </source>
</evidence>
<name>A0ABY1BDL4_9PSED</name>
<evidence type="ECO:0000256" key="1">
    <source>
        <dbReference type="SAM" id="Phobius"/>
    </source>
</evidence>
<dbReference type="RefSeq" id="WP_069520088.1">
    <property type="nucleotide sequence ID" value="NZ_FOFP01000007.1"/>
</dbReference>
<keyword evidence="3" id="KW-1185">Reference proteome</keyword>
<dbReference type="EMBL" id="FOFP01000007">
    <property type="protein sequence ID" value="SEQ60195.1"/>
    <property type="molecule type" value="Genomic_DNA"/>
</dbReference>
<feature type="transmembrane region" description="Helical" evidence="1">
    <location>
        <begin position="73"/>
        <end position="91"/>
    </location>
</feature>
<evidence type="ECO:0008006" key="4">
    <source>
        <dbReference type="Google" id="ProtNLM"/>
    </source>
</evidence>
<keyword evidence="1" id="KW-0812">Transmembrane</keyword>
<feature type="transmembrane region" description="Helical" evidence="1">
    <location>
        <begin position="20"/>
        <end position="38"/>
    </location>
</feature>
<accession>A0ABY1BDL4</accession>